<dbReference type="Pfam" id="PF00465">
    <property type="entry name" value="Fe-ADH"/>
    <property type="match status" value="1"/>
</dbReference>
<organism evidence="4 5">
    <name type="scientific">Brumicola blandensis</name>
    <dbReference type="NCBI Taxonomy" id="3075611"/>
    <lineage>
        <taxon>Bacteria</taxon>
        <taxon>Pseudomonadati</taxon>
        <taxon>Pseudomonadota</taxon>
        <taxon>Gammaproteobacteria</taxon>
        <taxon>Alteromonadales</taxon>
        <taxon>Alteromonadaceae</taxon>
        <taxon>Brumicola</taxon>
    </lineage>
</organism>
<reference evidence="4 5" key="1">
    <citation type="submission" date="2023-09" db="EMBL/GenBank/DDBJ databases">
        <authorList>
            <person name="Rey-Velasco X."/>
        </authorList>
    </citation>
    <scope>NUCLEOTIDE SEQUENCE [LARGE SCALE GENOMIC DNA]</scope>
    <source>
        <strain evidence="4 5">W409</strain>
    </source>
</reference>
<protein>
    <submittedName>
        <fullName evidence="4">Phosphonoacetaldehyde reductase</fullName>
    </submittedName>
</protein>
<name>A0AAW8R074_9ALTE</name>
<evidence type="ECO:0000313" key="4">
    <source>
        <dbReference type="EMBL" id="MDT0582828.1"/>
    </source>
</evidence>
<feature type="domain" description="Alcohol dehydrogenase iron-type/glycerol dehydrogenase GldA" evidence="2">
    <location>
        <begin position="32"/>
        <end position="184"/>
    </location>
</feature>
<sequence>MINKTTIIETQTLNASLSQLLIELNNNLPLNKGVRVLIVSSAGFVKRGLTKHLIDGLEHDFEGVQIDRYFDVTPNPEQMALQNFVDAHSKQTAHSVSSKPAFIIAVGGGSVLDSAKVLSRWLEQPSVNFDALLQSDAQCIPLIAVPTTSGTGAEVTPFATVWDTLSHKKYSVMNVAPTYALLNPSVTSSLPNEETLYGALDALSHALESLWNNNRNDTSAAFALKAIPLILDALPTALNGADEDEVLQARAKLQQAACFAGQAIATTKTALAHAMSYPITLSFGVPHGLACSFTLSAIIKHYRHETLHLPEVLANKVCALLDSLDLPTYLKHYTQSQSIVESIDFNLDPSRAGNFVAPYNEDVLTDIVNESQNKVEEQS</sequence>
<evidence type="ECO:0000256" key="1">
    <source>
        <dbReference type="ARBA" id="ARBA00023002"/>
    </source>
</evidence>
<gene>
    <name evidence="4" type="ORF">RM544_09760</name>
</gene>
<dbReference type="PANTHER" id="PTHR11496:SF83">
    <property type="entry name" value="HYDROXYACID-OXOACID TRANSHYDROGENASE, MITOCHONDRIAL"/>
    <property type="match status" value="1"/>
</dbReference>
<dbReference type="GO" id="GO:0017000">
    <property type="term" value="P:antibiotic biosynthetic process"/>
    <property type="evidence" value="ECO:0007669"/>
    <property type="project" value="InterPro"/>
</dbReference>
<dbReference type="InterPro" id="IPR035873">
    <property type="entry name" value="PhpC"/>
</dbReference>
<proteinExistence type="predicted"/>
<dbReference type="RefSeq" id="WP_311361601.1">
    <property type="nucleotide sequence ID" value="NZ_JAVRIE010000003.1"/>
</dbReference>
<dbReference type="CDD" id="cd08182">
    <property type="entry name" value="HEPD"/>
    <property type="match status" value="1"/>
</dbReference>
<dbReference type="Gene3D" id="3.40.50.1970">
    <property type="match status" value="1"/>
</dbReference>
<dbReference type="GO" id="GO:0004022">
    <property type="term" value="F:alcohol dehydrogenase (NAD+) activity"/>
    <property type="evidence" value="ECO:0007669"/>
    <property type="project" value="TreeGrafter"/>
</dbReference>
<dbReference type="InterPro" id="IPR001670">
    <property type="entry name" value="ADH_Fe/GldA"/>
</dbReference>
<dbReference type="Proteomes" id="UP001249020">
    <property type="component" value="Unassembled WGS sequence"/>
</dbReference>
<dbReference type="EMBL" id="JAVRIE010000003">
    <property type="protein sequence ID" value="MDT0582828.1"/>
    <property type="molecule type" value="Genomic_DNA"/>
</dbReference>
<keyword evidence="5" id="KW-1185">Reference proteome</keyword>
<evidence type="ECO:0000259" key="2">
    <source>
        <dbReference type="Pfam" id="PF00465"/>
    </source>
</evidence>
<dbReference type="PANTHER" id="PTHR11496">
    <property type="entry name" value="ALCOHOL DEHYDROGENASE"/>
    <property type="match status" value="1"/>
</dbReference>
<evidence type="ECO:0000259" key="3">
    <source>
        <dbReference type="Pfam" id="PF25137"/>
    </source>
</evidence>
<evidence type="ECO:0000313" key="5">
    <source>
        <dbReference type="Proteomes" id="UP001249020"/>
    </source>
</evidence>
<dbReference type="AlphaFoldDB" id="A0AAW8R074"/>
<dbReference type="Pfam" id="PF25137">
    <property type="entry name" value="ADH_Fe_C"/>
    <property type="match status" value="1"/>
</dbReference>
<comment type="caution">
    <text evidence="4">The sequence shown here is derived from an EMBL/GenBank/DDBJ whole genome shotgun (WGS) entry which is preliminary data.</text>
</comment>
<keyword evidence="1" id="KW-0560">Oxidoreductase</keyword>
<feature type="domain" description="Fe-containing alcohol dehydrogenase-like C-terminal" evidence="3">
    <location>
        <begin position="196"/>
        <end position="305"/>
    </location>
</feature>
<accession>A0AAW8R074</accession>
<dbReference type="InterPro" id="IPR056798">
    <property type="entry name" value="ADH_Fe_C"/>
</dbReference>
<dbReference type="Gene3D" id="1.20.1090.10">
    <property type="entry name" value="Dehydroquinate synthase-like - alpha domain"/>
    <property type="match status" value="1"/>
</dbReference>
<dbReference type="InterPro" id="IPR039697">
    <property type="entry name" value="Alcohol_dehydrogenase_Fe"/>
</dbReference>
<dbReference type="GO" id="GO:0046872">
    <property type="term" value="F:metal ion binding"/>
    <property type="evidence" value="ECO:0007669"/>
    <property type="project" value="InterPro"/>
</dbReference>
<dbReference type="SUPFAM" id="SSF56796">
    <property type="entry name" value="Dehydroquinate synthase-like"/>
    <property type="match status" value="1"/>
</dbReference>